<dbReference type="AlphaFoldDB" id="A0A7W9LTH8"/>
<gene>
    <name evidence="2" type="ORF">HDA41_003547</name>
</gene>
<evidence type="ECO:0000313" key="3">
    <source>
        <dbReference type="Proteomes" id="UP000590647"/>
    </source>
</evidence>
<comment type="caution">
    <text evidence="2">The sequence shown here is derived from an EMBL/GenBank/DDBJ whole genome shotgun (WGS) entry which is preliminary data.</text>
</comment>
<dbReference type="EMBL" id="JACHNE010000001">
    <property type="protein sequence ID" value="MBB5795583.1"/>
    <property type="molecule type" value="Genomic_DNA"/>
</dbReference>
<protein>
    <recommendedName>
        <fullName evidence="4">Transposase</fullName>
    </recommendedName>
</protein>
<organism evidence="2 3">
    <name type="scientific">Streptomyces caelestis</name>
    <dbReference type="NCBI Taxonomy" id="36816"/>
    <lineage>
        <taxon>Bacteria</taxon>
        <taxon>Bacillati</taxon>
        <taxon>Actinomycetota</taxon>
        <taxon>Actinomycetes</taxon>
        <taxon>Kitasatosporales</taxon>
        <taxon>Streptomycetaceae</taxon>
        <taxon>Streptomyces</taxon>
    </lineage>
</organism>
<accession>A0A7W9LTH8</accession>
<name>A0A7W9LTH8_9ACTN</name>
<dbReference type="Proteomes" id="UP000590647">
    <property type="component" value="Unassembled WGS sequence"/>
</dbReference>
<evidence type="ECO:0000313" key="2">
    <source>
        <dbReference type="EMBL" id="MBB5795583.1"/>
    </source>
</evidence>
<evidence type="ECO:0000256" key="1">
    <source>
        <dbReference type="SAM" id="MobiDB-lite"/>
    </source>
</evidence>
<feature type="region of interest" description="Disordered" evidence="1">
    <location>
        <begin position="296"/>
        <end position="365"/>
    </location>
</feature>
<proteinExistence type="predicted"/>
<reference evidence="2 3" key="1">
    <citation type="submission" date="2020-08" db="EMBL/GenBank/DDBJ databases">
        <title>Sequencing the genomes of 1000 actinobacteria strains.</title>
        <authorList>
            <person name="Klenk H.-P."/>
        </authorList>
    </citation>
    <scope>NUCLEOTIDE SEQUENCE [LARGE SCALE GENOMIC DNA]</scope>
    <source>
        <strain evidence="2 3">DSM 40084</strain>
    </source>
</reference>
<feature type="compositionally biased region" description="Acidic residues" evidence="1">
    <location>
        <begin position="332"/>
        <end position="347"/>
    </location>
</feature>
<evidence type="ECO:0008006" key="4">
    <source>
        <dbReference type="Google" id="ProtNLM"/>
    </source>
</evidence>
<keyword evidence="3" id="KW-1185">Reference proteome</keyword>
<sequence length="365" mass="39805">MGRLRELAEPFVAPGPSGVAIRTRLKHLTPADEKVLRLVGAHLGSLASRDLKRRCRDGLDHDGEAWAARKRDLTPLCSSRWAGAVTKASHDQWALARRCQFAHIQNLQAAVRTIRYRLSLPVGAKGGKGAPGGYRSRREWHAKSRRLHLLQDRLEREQADREAGIVHVVRGGKRLARTRHHLPAAQLTKDQWRQRWEAERWFLQADGESGKRFGNETIRVSPDGEVSIRLPAPLKEWANAPHGRYVLACRVAFPVVVENGPYAGRPGGVGAVVEGQDDGLVRCAIRPRVILGGVDDRAAVGDPAGDSGGRSSAAPFLVAGEAPGGVPLDQEDRGDEGQQDEGNEDAEAVPGRQGCSRPPRAGRPR</sequence>